<accession>A0A1A8Y2R3</accession>
<name>A0A1A8Y2R3_9RHOO</name>
<dbReference type="AlphaFoldDB" id="A0A1A8Y2R3"/>
<evidence type="ECO:0000313" key="2">
    <source>
        <dbReference type="Proteomes" id="UP000199600"/>
    </source>
</evidence>
<dbReference type="EMBL" id="FLQY01000405">
    <property type="protein sequence ID" value="SBT11266.1"/>
    <property type="molecule type" value="Genomic_DNA"/>
</dbReference>
<dbReference type="Proteomes" id="UP000199600">
    <property type="component" value="Unassembled WGS sequence"/>
</dbReference>
<proteinExistence type="predicted"/>
<gene>
    <name evidence="1" type="ORF">PROAA_990002</name>
</gene>
<protein>
    <submittedName>
        <fullName evidence="1">Uncharacterized protein</fullName>
    </submittedName>
</protein>
<keyword evidence="2" id="KW-1185">Reference proteome</keyword>
<sequence length="140" mass="15567">MCIKQVRDQADEPGERRLAIFNPESQKGGTAQALCEDSDWKKRSKEIGHFDSQAGFHECRQSTAFAGTRSFPRSPSNRLVVSKYFNGIFRSALSISEGLNNDLAFCLPCFDQTTRLAQIGRVATTISCAACSQRASRQER</sequence>
<organism evidence="1 2">
    <name type="scientific">Candidatus Propionivibrio aalborgensis</name>
    <dbReference type="NCBI Taxonomy" id="1860101"/>
    <lineage>
        <taxon>Bacteria</taxon>
        <taxon>Pseudomonadati</taxon>
        <taxon>Pseudomonadota</taxon>
        <taxon>Betaproteobacteria</taxon>
        <taxon>Rhodocyclales</taxon>
        <taxon>Rhodocyclaceae</taxon>
        <taxon>Propionivibrio</taxon>
    </lineage>
</organism>
<evidence type="ECO:0000313" key="1">
    <source>
        <dbReference type="EMBL" id="SBT11266.1"/>
    </source>
</evidence>
<reference evidence="1 2" key="1">
    <citation type="submission" date="2016-06" db="EMBL/GenBank/DDBJ databases">
        <authorList>
            <person name="Kjaerup R.B."/>
            <person name="Dalgaard T.S."/>
            <person name="Juul-Madsen H.R."/>
        </authorList>
    </citation>
    <scope>NUCLEOTIDE SEQUENCE [LARGE SCALE GENOMIC DNA]</scope>
    <source>
        <strain evidence="1">2</strain>
    </source>
</reference>